<gene>
    <name evidence="2" type="ORF">SAMN04488068_2205</name>
</gene>
<reference evidence="2 3" key="1">
    <citation type="submission" date="2016-11" db="EMBL/GenBank/DDBJ databases">
        <authorList>
            <person name="Jaros S."/>
            <person name="Januszkiewicz K."/>
            <person name="Wedrychowicz H."/>
        </authorList>
    </citation>
    <scope>NUCLEOTIDE SEQUENCE [LARGE SCALE GENOMIC DNA]</scope>
    <source>
        <strain evidence="2 3">CGMCC 1.7049</strain>
    </source>
</reference>
<feature type="domain" description="Flavodoxin-like fold" evidence="1">
    <location>
        <begin position="8"/>
        <end position="174"/>
    </location>
</feature>
<protein>
    <submittedName>
        <fullName evidence="2">Putative NADPH-quinone reductase (Modulator of drug activity B)</fullName>
    </submittedName>
</protein>
<organism evidence="2 3">
    <name type="scientific">Hydrocarboniphaga daqingensis</name>
    <dbReference type="NCBI Taxonomy" id="490188"/>
    <lineage>
        <taxon>Bacteria</taxon>
        <taxon>Pseudomonadati</taxon>
        <taxon>Pseudomonadota</taxon>
        <taxon>Gammaproteobacteria</taxon>
        <taxon>Nevskiales</taxon>
        <taxon>Nevskiaceae</taxon>
        <taxon>Hydrocarboniphaga</taxon>
    </lineage>
</organism>
<dbReference type="STRING" id="490188.SAMN04488068_2205"/>
<dbReference type="InterPro" id="IPR003680">
    <property type="entry name" value="Flavodoxin_fold"/>
</dbReference>
<evidence type="ECO:0000313" key="2">
    <source>
        <dbReference type="EMBL" id="SHH03124.1"/>
    </source>
</evidence>
<dbReference type="RefSeq" id="WP_175550176.1">
    <property type="nucleotide sequence ID" value="NZ_FQWZ01000005.1"/>
</dbReference>
<dbReference type="EMBL" id="FQWZ01000005">
    <property type="protein sequence ID" value="SHH03124.1"/>
    <property type="molecule type" value="Genomic_DNA"/>
</dbReference>
<sequence>MSKRIAVIAVQVDTPAAEVAALLTDTYRLAAERAGHDVRQIIVDELEIPSLRTLADWDSEPLPDTVRAAQDVILWADHLLLVHPLHHGAMPTSLHDFVEQVFRPAFALDMSRRAKLDRPARSARLVVTTDMPTLIYRTLMWAQGLRGWLQPLLKLVGITPVRTTLIDGSSGVDSSPVQRKWLPLMSLYGAQGN</sequence>
<dbReference type="Proteomes" id="UP000199758">
    <property type="component" value="Unassembled WGS sequence"/>
</dbReference>
<evidence type="ECO:0000259" key="1">
    <source>
        <dbReference type="Pfam" id="PF02525"/>
    </source>
</evidence>
<dbReference type="SUPFAM" id="SSF52218">
    <property type="entry name" value="Flavoproteins"/>
    <property type="match status" value="1"/>
</dbReference>
<evidence type="ECO:0000313" key="3">
    <source>
        <dbReference type="Proteomes" id="UP000199758"/>
    </source>
</evidence>
<dbReference type="InterPro" id="IPR029039">
    <property type="entry name" value="Flavoprotein-like_sf"/>
</dbReference>
<proteinExistence type="predicted"/>
<dbReference type="Pfam" id="PF02525">
    <property type="entry name" value="Flavodoxin_2"/>
    <property type="match status" value="1"/>
</dbReference>
<accession>A0A1M5PN06</accession>
<dbReference type="AlphaFoldDB" id="A0A1M5PN06"/>
<dbReference type="Gene3D" id="3.40.50.360">
    <property type="match status" value="1"/>
</dbReference>
<keyword evidence="3" id="KW-1185">Reference proteome</keyword>
<name>A0A1M5PN06_9GAMM</name>